<dbReference type="AlphaFoldDB" id="G5JWN5"/>
<dbReference type="OrthoDB" id="9802228at2"/>
<keyword evidence="6" id="KW-0227">DNA damage</keyword>
<sequence>MIENEQLKERYYQALLERDAQFDGIFFAAIKSTGIFCHATCRARKPKFENCDFYEKAEEALLAGYRPCKICQPLSYPHHIPEEVRMLITAVEADPEKRWKEEDFKRLGIHSATARRKFKEVYDMTFVQYARARRMGLAFKNIEDGQTVIEQQLAMGYQSSSGFNDAFSRIMGNPAKKTTIKVLTAAFIATPIGRMLALADEDSLYLLEFDNRRGLEREIERLRSKLNARIIHGTNPLLQQLEKELAAYFSGTFAGFTIPLYLNGSAFQQAVWELLQKIPLGETLTYKDLALALGDANKVRAVGNANGANQIAILIPCHRVIASDGSLGGYGGGMERKKYLLELEKRIKKPYRKENS</sequence>
<feature type="domain" description="HTH araC/xylS-type" evidence="13">
    <location>
        <begin position="105"/>
        <end position="181"/>
    </location>
</feature>
<dbReference type="Gene3D" id="3.40.10.10">
    <property type="entry name" value="DNA Methylphosphotriester Repair Domain"/>
    <property type="match status" value="1"/>
</dbReference>
<dbReference type="InterPro" id="IPR018060">
    <property type="entry name" value="HTH_AraC"/>
</dbReference>
<name>G5JWN5_9STRE</name>
<dbReference type="STRING" id="764298.STRMA_1007"/>
<feature type="binding site" evidence="11">
    <location>
        <position position="44"/>
    </location>
    <ligand>
        <name>DNA</name>
        <dbReference type="ChEBI" id="CHEBI:16991"/>
    </ligand>
</feature>
<feature type="binding site" evidence="12">
    <location>
        <position position="71"/>
    </location>
    <ligand>
        <name>Zn(2+)</name>
        <dbReference type="ChEBI" id="CHEBI:29105"/>
    </ligand>
</feature>
<dbReference type="NCBIfam" id="TIGR00589">
    <property type="entry name" value="ogt"/>
    <property type="match status" value="1"/>
</dbReference>
<dbReference type="PROSITE" id="PS01124">
    <property type="entry name" value="HTH_ARAC_FAMILY_2"/>
    <property type="match status" value="1"/>
</dbReference>
<comment type="catalytic activity">
    <reaction evidence="9">
        <text>a 6-O-methyl-2'-deoxyguanosine in DNA + L-cysteinyl-[protein] = S-methyl-L-cysteinyl-[protein] + a 2'-deoxyguanosine in DNA</text>
        <dbReference type="Rhea" id="RHEA:24000"/>
        <dbReference type="Rhea" id="RHEA-COMP:10131"/>
        <dbReference type="Rhea" id="RHEA-COMP:10132"/>
        <dbReference type="Rhea" id="RHEA-COMP:11367"/>
        <dbReference type="Rhea" id="RHEA-COMP:11368"/>
        <dbReference type="ChEBI" id="CHEBI:29950"/>
        <dbReference type="ChEBI" id="CHEBI:82612"/>
        <dbReference type="ChEBI" id="CHEBI:85445"/>
        <dbReference type="ChEBI" id="CHEBI:85448"/>
        <dbReference type="EC" id="2.1.1.63"/>
    </reaction>
</comment>
<dbReference type="InterPro" id="IPR016221">
    <property type="entry name" value="Bifunct_regulatory_prot_Ada"/>
</dbReference>
<keyword evidence="4" id="KW-0489">Methyltransferase</keyword>
<comment type="similarity">
    <text evidence="2">Belongs to the MGMT family.</text>
</comment>
<evidence type="ECO:0000256" key="5">
    <source>
        <dbReference type="ARBA" id="ARBA00022679"/>
    </source>
</evidence>
<dbReference type="PANTHER" id="PTHR10815">
    <property type="entry name" value="METHYLATED-DNA--PROTEIN-CYSTEINE METHYLTRANSFERASE"/>
    <property type="match status" value="1"/>
</dbReference>
<evidence type="ECO:0000256" key="1">
    <source>
        <dbReference type="ARBA" id="ARBA00001286"/>
    </source>
</evidence>
<dbReference type="InterPro" id="IPR008332">
    <property type="entry name" value="MethylG_MeTrfase_N"/>
</dbReference>
<dbReference type="EC" id="2.1.1.63" evidence="3"/>
<feature type="binding site" evidence="11">
    <location>
        <position position="33"/>
    </location>
    <ligand>
        <name>DNA</name>
        <dbReference type="ChEBI" id="CHEBI:16991"/>
    </ligand>
</feature>
<keyword evidence="7" id="KW-0010">Activator</keyword>
<evidence type="ECO:0000256" key="12">
    <source>
        <dbReference type="PIRSR" id="PIRSR000409-3"/>
    </source>
</evidence>
<dbReference type="SUPFAM" id="SSF46767">
    <property type="entry name" value="Methylated DNA-protein cysteine methyltransferase, C-terminal domain"/>
    <property type="match status" value="1"/>
</dbReference>
<dbReference type="GO" id="GO:0008270">
    <property type="term" value="F:zinc ion binding"/>
    <property type="evidence" value="ECO:0007669"/>
    <property type="project" value="InterPro"/>
</dbReference>
<reference evidence="14 15" key="1">
    <citation type="journal article" date="2014" name="Int. J. Syst. Evol. Microbiol.">
        <title>Phylogenomics and the dynamic genome evolution of the genus Streptococcus.</title>
        <authorList>
            <consortium name="The Broad Institute Genome Sequencing Platform"/>
            <person name="Richards V.P."/>
            <person name="Palmer S.R."/>
            <person name="Pavinski Bitar P.D."/>
            <person name="Qin X."/>
            <person name="Weinstock G.M."/>
            <person name="Highlander S.K."/>
            <person name="Town C.D."/>
            <person name="Burne R.A."/>
            <person name="Stanhope M.J."/>
        </authorList>
    </citation>
    <scope>NUCLEOTIDE SEQUENCE [LARGE SCALE GENOMIC DNA]</scope>
    <source>
        <strain evidence="14 15">NCTC 11558</strain>
    </source>
</reference>
<keyword evidence="8" id="KW-0234">DNA repair</keyword>
<evidence type="ECO:0000259" key="13">
    <source>
        <dbReference type="PROSITE" id="PS01124"/>
    </source>
</evidence>
<dbReference type="SUPFAM" id="SSF53155">
    <property type="entry name" value="Methylated DNA-protein cysteine methyltransferase domain"/>
    <property type="match status" value="1"/>
</dbReference>
<feature type="binding site" evidence="12">
    <location>
        <position position="41"/>
    </location>
    <ligand>
        <name>Zn(2+)</name>
        <dbReference type="ChEBI" id="CHEBI:29105"/>
    </ligand>
</feature>
<dbReference type="Gene3D" id="1.10.10.60">
    <property type="entry name" value="Homeodomain-like"/>
    <property type="match status" value="1"/>
</dbReference>
<dbReference type="SUPFAM" id="SSF57884">
    <property type="entry name" value="Ada DNA repair protein, N-terminal domain (N-Ada 10)"/>
    <property type="match status" value="1"/>
</dbReference>
<dbReference type="PIRSF" id="PIRSF000409">
    <property type="entry name" value="Ada"/>
    <property type="match status" value="1"/>
</dbReference>
<dbReference type="EMBL" id="AEUW02000001">
    <property type="protein sequence ID" value="EHJ52335.1"/>
    <property type="molecule type" value="Genomic_DNA"/>
</dbReference>
<dbReference type="eggNOG" id="COG0350">
    <property type="taxonomic scope" value="Bacteria"/>
</dbReference>
<gene>
    <name evidence="14" type="ORF">STRMA_1007</name>
</gene>
<dbReference type="eggNOG" id="COG2169">
    <property type="taxonomic scope" value="Bacteria"/>
</dbReference>
<evidence type="ECO:0000256" key="10">
    <source>
        <dbReference type="PIRSR" id="PIRSR000409-1"/>
    </source>
</evidence>
<dbReference type="InterPro" id="IPR035451">
    <property type="entry name" value="Ada-like_dom_sf"/>
</dbReference>
<keyword evidence="5" id="KW-0808">Transferase</keyword>
<dbReference type="CDD" id="cd06445">
    <property type="entry name" value="ATase"/>
    <property type="match status" value="1"/>
</dbReference>
<comment type="caution">
    <text evidence="14">The sequence shown here is derived from an EMBL/GenBank/DDBJ whole genome shotgun (WGS) entry which is preliminary data.</text>
</comment>
<evidence type="ECO:0000313" key="14">
    <source>
        <dbReference type="EMBL" id="EHJ52335.1"/>
    </source>
</evidence>
<dbReference type="Pfam" id="PF01035">
    <property type="entry name" value="DNA_binding_1"/>
    <property type="match status" value="1"/>
</dbReference>
<dbReference type="SMART" id="SM00342">
    <property type="entry name" value="HTH_ARAC"/>
    <property type="match status" value="1"/>
</dbReference>
<evidence type="ECO:0000256" key="11">
    <source>
        <dbReference type="PIRSR" id="PIRSR000409-2"/>
    </source>
</evidence>
<feature type="binding site" evidence="12">
    <location>
        <position position="37"/>
    </location>
    <ligand>
        <name>Zn(2+)</name>
        <dbReference type="ChEBI" id="CHEBI:29105"/>
    </ligand>
</feature>
<dbReference type="InterPro" id="IPR036217">
    <property type="entry name" value="MethylDNA_cys_MeTrfase_DNAb"/>
</dbReference>
<feature type="active site" description="Nucleophile; methyl group acceptor from methylphosphotriester" evidence="10">
    <location>
        <position position="37"/>
    </location>
</feature>
<evidence type="ECO:0000256" key="9">
    <source>
        <dbReference type="ARBA" id="ARBA00049348"/>
    </source>
</evidence>
<dbReference type="Pfam" id="PF12833">
    <property type="entry name" value="HTH_18"/>
    <property type="match status" value="1"/>
</dbReference>
<dbReference type="GO" id="GO:0006281">
    <property type="term" value="P:DNA repair"/>
    <property type="evidence" value="ECO:0007669"/>
    <property type="project" value="UniProtKB-KW"/>
</dbReference>
<comment type="cofactor">
    <cofactor evidence="11">
        <name>Zn(2+)</name>
        <dbReference type="ChEBI" id="CHEBI:29105"/>
    </cofactor>
    <text evidence="11">Binds 1 zinc ion per subunit.</text>
</comment>
<dbReference type="InterPro" id="IPR014048">
    <property type="entry name" value="MethylDNA_cys_MeTrfase_DNA-bd"/>
</dbReference>
<evidence type="ECO:0000256" key="6">
    <source>
        <dbReference type="ARBA" id="ARBA00022763"/>
    </source>
</evidence>
<feature type="binding site" evidence="11">
    <location>
        <position position="42"/>
    </location>
    <ligand>
        <name>DNA</name>
        <dbReference type="ChEBI" id="CHEBI:16991"/>
    </ligand>
</feature>
<dbReference type="Pfam" id="PF02805">
    <property type="entry name" value="Ada_Zn_binding"/>
    <property type="match status" value="1"/>
</dbReference>
<evidence type="ECO:0000256" key="8">
    <source>
        <dbReference type="ARBA" id="ARBA00023204"/>
    </source>
</evidence>
<dbReference type="InterPro" id="IPR036631">
    <property type="entry name" value="MGMT_N_sf"/>
</dbReference>
<keyword evidence="11" id="KW-0862">Zinc</keyword>
<dbReference type="GO" id="GO:0032259">
    <property type="term" value="P:methylation"/>
    <property type="evidence" value="ECO:0007669"/>
    <property type="project" value="UniProtKB-KW"/>
</dbReference>
<dbReference type="Gene3D" id="3.30.160.70">
    <property type="entry name" value="Methylated DNA-protein cysteine methyltransferase domain"/>
    <property type="match status" value="1"/>
</dbReference>
<evidence type="ECO:0000256" key="4">
    <source>
        <dbReference type="ARBA" id="ARBA00022603"/>
    </source>
</evidence>
<dbReference type="Proteomes" id="UP000003573">
    <property type="component" value="Unassembled WGS sequence"/>
</dbReference>
<dbReference type="InterPro" id="IPR036388">
    <property type="entry name" value="WH-like_DNA-bd_sf"/>
</dbReference>
<comment type="catalytic activity">
    <reaction evidence="1">
        <text>a 4-O-methyl-thymidine in DNA + L-cysteinyl-[protein] = a thymidine in DNA + S-methyl-L-cysteinyl-[protein]</text>
        <dbReference type="Rhea" id="RHEA:53428"/>
        <dbReference type="Rhea" id="RHEA-COMP:10131"/>
        <dbReference type="Rhea" id="RHEA-COMP:10132"/>
        <dbReference type="Rhea" id="RHEA-COMP:13555"/>
        <dbReference type="Rhea" id="RHEA-COMP:13556"/>
        <dbReference type="ChEBI" id="CHEBI:29950"/>
        <dbReference type="ChEBI" id="CHEBI:82612"/>
        <dbReference type="ChEBI" id="CHEBI:137386"/>
        <dbReference type="ChEBI" id="CHEBI:137387"/>
        <dbReference type="EC" id="2.1.1.63"/>
    </reaction>
</comment>
<evidence type="ECO:0000256" key="7">
    <source>
        <dbReference type="ARBA" id="ARBA00023159"/>
    </source>
</evidence>
<proteinExistence type="inferred from homology"/>
<dbReference type="PROSITE" id="PS00374">
    <property type="entry name" value="MGMT"/>
    <property type="match status" value="1"/>
</dbReference>
<protein>
    <recommendedName>
        <fullName evidence="3">methylated-DNA--[protein]-cysteine S-methyltransferase</fullName>
        <ecNumber evidence="3">2.1.1.63</ecNumber>
    </recommendedName>
</protein>
<feature type="active site" description="Nucleophile; methyl group acceptor from either O6-methylguanine or O4-methylthymine" evidence="10">
    <location>
        <position position="317"/>
    </location>
</feature>
<dbReference type="InterPro" id="IPR004026">
    <property type="entry name" value="Ada_DNA_repair_Zn-bd"/>
</dbReference>
<keyword evidence="11" id="KW-0479">Metal-binding</keyword>
<evidence type="ECO:0000256" key="2">
    <source>
        <dbReference type="ARBA" id="ARBA00008711"/>
    </source>
</evidence>
<dbReference type="GO" id="GO:0003700">
    <property type="term" value="F:DNA-binding transcription factor activity"/>
    <property type="evidence" value="ECO:0007669"/>
    <property type="project" value="InterPro"/>
</dbReference>
<accession>G5JWN5</accession>
<dbReference type="InterPro" id="IPR001497">
    <property type="entry name" value="MethylDNA_cys_MeTrfase_AS"/>
</dbReference>
<dbReference type="GO" id="GO:0043565">
    <property type="term" value="F:sequence-specific DNA binding"/>
    <property type="evidence" value="ECO:0007669"/>
    <property type="project" value="InterPro"/>
</dbReference>
<feature type="binding site" evidence="12">
    <location>
        <position position="68"/>
    </location>
    <ligand>
        <name>Zn(2+)</name>
        <dbReference type="ChEBI" id="CHEBI:29105"/>
    </ligand>
</feature>
<dbReference type="Gene3D" id="1.10.10.10">
    <property type="entry name" value="Winged helix-like DNA-binding domain superfamily/Winged helix DNA-binding domain"/>
    <property type="match status" value="1"/>
</dbReference>
<organism evidence="14 15">
    <name type="scientific">Streptococcus macacae NCTC 11558</name>
    <dbReference type="NCBI Taxonomy" id="764298"/>
    <lineage>
        <taxon>Bacteria</taxon>
        <taxon>Bacillati</taxon>
        <taxon>Bacillota</taxon>
        <taxon>Bacilli</taxon>
        <taxon>Lactobacillales</taxon>
        <taxon>Streptococcaceae</taxon>
        <taxon>Streptococcus</taxon>
    </lineage>
</organism>
<dbReference type="GO" id="GO:0003908">
    <property type="term" value="F:methylated-DNA-[protein]-cysteine S-methyltransferase activity"/>
    <property type="evidence" value="ECO:0007669"/>
    <property type="project" value="UniProtKB-EC"/>
</dbReference>
<dbReference type="PANTHER" id="PTHR10815:SF5">
    <property type="entry name" value="METHYLATED-DNA--PROTEIN-CYSTEINE METHYLTRANSFERASE"/>
    <property type="match status" value="1"/>
</dbReference>
<evidence type="ECO:0000256" key="3">
    <source>
        <dbReference type="ARBA" id="ARBA00011918"/>
    </source>
</evidence>
<keyword evidence="15" id="KW-1185">Reference proteome</keyword>
<dbReference type="FunFam" id="1.10.10.10:FF:000214">
    <property type="entry name" value="Methylated-DNA--protein-cysteine methyltransferase"/>
    <property type="match status" value="1"/>
</dbReference>
<evidence type="ECO:0000313" key="15">
    <source>
        <dbReference type="Proteomes" id="UP000003573"/>
    </source>
</evidence>
<feature type="binding site" evidence="11">
    <location>
        <position position="66"/>
    </location>
    <ligand>
        <name>DNA</name>
        <dbReference type="ChEBI" id="CHEBI:16991"/>
    </ligand>
</feature>
<dbReference type="RefSeq" id="WP_003080269.1">
    <property type="nucleotide sequence ID" value="NZ_AEUW02000001.1"/>
</dbReference>
<dbReference type="Pfam" id="PF02870">
    <property type="entry name" value="Methyltransf_1N"/>
    <property type="match status" value="1"/>
</dbReference>